<dbReference type="PIRSF" id="PIRSF001365">
    <property type="entry name" value="DHDPS"/>
    <property type="match status" value="1"/>
</dbReference>
<proteinExistence type="inferred from homology"/>
<dbReference type="Proteomes" id="UP000254280">
    <property type="component" value="Unassembled WGS sequence"/>
</dbReference>
<dbReference type="InterPro" id="IPR020625">
    <property type="entry name" value="Schiff_base-form_aldolases_AS"/>
</dbReference>
<dbReference type="PROSITE" id="PS00666">
    <property type="entry name" value="DHDPS_2"/>
    <property type="match status" value="1"/>
</dbReference>
<dbReference type="EC" id="4.1.2.-" evidence="5"/>
<gene>
    <name evidence="5" type="primary">dapA_2</name>
    <name evidence="5" type="ORF">NCTC10699_01900</name>
</gene>
<dbReference type="GO" id="GO:0005829">
    <property type="term" value="C:cytosol"/>
    <property type="evidence" value="ECO:0007669"/>
    <property type="project" value="TreeGrafter"/>
</dbReference>
<comment type="similarity">
    <text evidence="3">Belongs to the DapA family.</text>
</comment>
<evidence type="ECO:0000256" key="4">
    <source>
        <dbReference type="PIRSR" id="PIRSR001365-1"/>
    </source>
</evidence>
<evidence type="ECO:0000256" key="1">
    <source>
        <dbReference type="ARBA" id="ARBA00023239"/>
    </source>
</evidence>
<organism evidence="5 6">
    <name type="scientific">[Pasteurella] mairii</name>
    <dbReference type="NCBI Taxonomy" id="757"/>
    <lineage>
        <taxon>Bacteria</taxon>
        <taxon>Pseudomonadati</taxon>
        <taxon>Pseudomonadota</taxon>
        <taxon>Gammaproteobacteria</taxon>
        <taxon>Pasteurellales</taxon>
        <taxon>Pasteurellaceae</taxon>
    </lineage>
</organism>
<dbReference type="GO" id="GO:0008840">
    <property type="term" value="F:4-hydroxy-tetrahydrodipicolinate synthase activity"/>
    <property type="evidence" value="ECO:0007669"/>
    <property type="project" value="UniProtKB-EC"/>
</dbReference>
<feature type="active site" description="Proton donor/acceptor" evidence="4">
    <location>
        <position position="134"/>
    </location>
</feature>
<dbReference type="SUPFAM" id="SSF51569">
    <property type="entry name" value="Aldolase"/>
    <property type="match status" value="1"/>
</dbReference>
<name>A0A379B6W1_9PAST</name>
<keyword evidence="1 3" id="KW-0456">Lyase</keyword>
<evidence type="ECO:0000313" key="6">
    <source>
        <dbReference type="Proteomes" id="UP000254280"/>
    </source>
</evidence>
<dbReference type="PANTHER" id="PTHR12128:SF28">
    <property type="entry name" value="2-DEHYDRO-3-DEOXY-D-GLUCONATE ALDOLASE YAGE-RELATED"/>
    <property type="match status" value="1"/>
</dbReference>
<dbReference type="Gene3D" id="3.20.20.70">
    <property type="entry name" value="Aldolase class I"/>
    <property type="match status" value="1"/>
</dbReference>
<dbReference type="PANTHER" id="PTHR12128">
    <property type="entry name" value="DIHYDRODIPICOLINATE SYNTHASE"/>
    <property type="match status" value="1"/>
</dbReference>
<dbReference type="Pfam" id="PF00701">
    <property type="entry name" value="DHDPS"/>
    <property type="match status" value="1"/>
</dbReference>
<dbReference type="InterPro" id="IPR002220">
    <property type="entry name" value="DapA-like"/>
</dbReference>
<dbReference type="SMART" id="SM01130">
    <property type="entry name" value="DHDPS"/>
    <property type="match status" value="1"/>
</dbReference>
<protein>
    <submittedName>
        <fullName evidence="5">Dihydrodipicolinate synthase</fullName>
        <ecNumber evidence="5">4.1.2.-</ecNumber>
        <ecNumber evidence="5">4.3.3.7</ecNumber>
    </submittedName>
</protein>
<keyword evidence="2" id="KW-0704">Schiff base</keyword>
<sequence>MIFSGVNSPVITIMTDDGKIDYPNMEKHINRLVDAGLNGLLFFGSLGEFYGISMAEKKEFINWVVKIVNKRTQVIIGVGDTSIDNVIELSQYAEKAGADAVIIVSPYYFGLSDQAAVSYFGKIAENVNLPIMLYNFPDRTGTDLSPEIVLELAKKYPNITGIKDTVDNISHTRRLCQTIKPVRPDFAILSGFDEYYILNRISGGDGVLCGLTNVIPEEFVKLHKAFEAKDFSKTEKAAKKIAHFMQLYQTTPLFVVGIKAAVKYTSGLDMSTYTKEPASLLTNEQEVNIKSILMV</sequence>
<feature type="active site" description="Schiff-base intermediate with substrate" evidence="4">
    <location>
        <position position="163"/>
    </location>
</feature>
<reference evidence="5 6" key="1">
    <citation type="submission" date="2018-06" db="EMBL/GenBank/DDBJ databases">
        <authorList>
            <consortium name="Pathogen Informatics"/>
            <person name="Doyle S."/>
        </authorList>
    </citation>
    <scope>NUCLEOTIDE SEQUENCE [LARGE SCALE GENOMIC DNA]</scope>
    <source>
        <strain evidence="5 6">NCTC10699</strain>
    </source>
</reference>
<evidence type="ECO:0000256" key="2">
    <source>
        <dbReference type="ARBA" id="ARBA00023270"/>
    </source>
</evidence>
<dbReference type="EMBL" id="UGSS01000002">
    <property type="protein sequence ID" value="SUB34241.1"/>
    <property type="molecule type" value="Genomic_DNA"/>
</dbReference>
<dbReference type="CDD" id="cd00408">
    <property type="entry name" value="DHDPS-like"/>
    <property type="match status" value="1"/>
</dbReference>
<evidence type="ECO:0000256" key="3">
    <source>
        <dbReference type="PIRNR" id="PIRNR001365"/>
    </source>
</evidence>
<accession>A0A379B6W1</accession>
<keyword evidence="6" id="KW-1185">Reference proteome</keyword>
<dbReference type="EC" id="4.3.3.7" evidence="5"/>
<dbReference type="AlphaFoldDB" id="A0A379B6W1"/>
<dbReference type="InterPro" id="IPR013785">
    <property type="entry name" value="Aldolase_TIM"/>
</dbReference>
<evidence type="ECO:0000313" key="5">
    <source>
        <dbReference type="EMBL" id="SUB34241.1"/>
    </source>
</evidence>
<dbReference type="PRINTS" id="PR00146">
    <property type="entry name" value="DHPICSNTHASE"/>
</dbReference>